<keyword evidence="1" id="KW-0472">Membrane</keyword>
<keyword evidence="1" id="KW-0812">Transmembrane</keyword>
<dbReference type="AlphaFoldDB" id="A0A8D1HTY5"/>
<dbReference type="Ensembl" id="ENSSSCT00035096505.1">
    <property type="protein sequence ID" value="ENSSSCP00035040642.1"/>
    <property type="gene ID" value="ENSSSCG00035071389.1"/>
</dbReference>
<keyword evidence="1" id="KW-1133">Transmembrane helix</keyword>
<accession>A0A8D1HTY5</accession>
<feature type="transmembrane region" description="Helical" evidence="1">
    <location>
        <begin position="56"/>
        <end position="80"/>
    </location>
</feature>
<dbReference type="Proteomes" id="UP000694570">
    <property type="component" value="Unplaced"/>
</dbReference>
<organism evidence="2 3">
    <name type="scientific">Sus scrofa</name>
    <name type="common">Pig</name>
    <dbReference type="NCBI Taxonomy" id="9823"/>
    <lineage>
        <taxon>Eukaryota</taxon>
        <taxon>Metazoa</taxon>
        <taxon>Chordata</taxon>
        <taxon>Craniata</taxon>
        <taxon>Vertebrata</taxon>
        <taxon>Euteleostomi</taxon>
        <taxon>Mammalia</taxon>
        <taxon>Eutheria</taxon>
        <taxon>Laurasiatheria</taxon>
        <taxon>Artiodactyla</taxon>
        <taxon>Suina</taxon>
        <taxon>Suidae</taxon>
        <taxon>Sus</taxon>
    </lineage>
</organism>
<dbReference type="Proteomes" id="UP000694728">
    <property type="component" value="Unplaced"/>
</dbReference>
<dbReference type="Ensembl" id="ENSSSCT00045035552.1">
    <property type="protein sequence ID" value="ENSSSCP00045024692.1"/>
    <property type="gene ID" value="ENSSSCG00045020868.1"/>
</dbReference>
<feature type="transmembrane region" description="Helical" evidence="1">
    <location>
        <begin position="101"/>
        <end position="119"/>
    </location>
</feature>
<dbReference type="Ensembl" id="ENSSSCT00030010509.1">
    <property type="protein sequence ID" value="ENSSSCP00030004547.1"/>
    <property type="gene ID" value="ENSSSCG00030007818.1"/>
</dbReference>
<name>A0A8D1HTY5_PIG</name>
<evidence type="ECO:0000313" key="3">
    <source>
        <dbReference type="Proteomes" id="UP000694728"/>
    </source>
</evidence>
<sequence length="124" mass="14027">MPRSGLAGSYGSSTFSFLRNFHAVVHSICTNSHSHQPCRRVPFSSHPLQHLLLVDLLLMAILTTVRWYLIGLLIPISPIISDVEHLFMCLLAIHMSSLEKCLFRFSAQFLIGLFVFLLHCMNCV</sequence>
<evidence type="ECO:0000313" key="2">
    <source>
        <dbReference type="Ensembl" id="ENSSSCP00045024692.1"/>
    </source>
</evidence>
<protein>
    <submittedName>
        <fullName evidence="2">Uncharacterized protein</fullName>
    </submittedName>
</protein>
<proteinExistence type="predicted"/>
<dbReference type="Proteomes" id="UP000694725">
    <property type="component" value="Unplaced"/>
</dbReference>
<dbReference type="Proteomes" id="UP000694720">
    <property type="component" value="Unplaced"/>
</dbReference>
<dbReference type="Ensembl" id="ENSSSCT00065102622.1">
    <property type="protein sequence ID" value="ENSSSCP00065045273.1"/>
    <property type="gene ID" value="ENSSSCG00065074507.1"/>
</dbReference>
<reference evidence="2" key="1">
    <citation type="submission" date="2025-05" db="UniProtKB">
        <authorList>
            <consortium name="Ensembl"/>
        </authorList>
    </citation>
    <scope>IDENTIFICATION</scope>
</reference>
<evidence type="ECO:0000256" key="1">
    <source>
        <dbReference type="SAM" id="Phobius"/>
    </source>
</evidence>